<sequence length="116" mass="13243">MVLAPEEDPVPPPRASCSDDGFPNPPWNLSDAAQVMDSNEMEEAEERTIAATRSNHDSEIGPDDLRSRYRLWKLQLKIRDMIIAKTLNGTGTEWTYEHQHKSIRNFAYSQDVVTIK</sequence>
<reference evidence="2 3" key="1">
    <citation type="journal article" date="2010" name="Proc. Natl. Acad. Sci. U.S.A.">
        <title>Insights into evolution of multicellular fungi from the assembled chromosomes of the mushroom Coprinopsis cinerea (Coprinus cinereus).</title>
        <authorList>
            <person name="Stajich J.E."/>
            <person name="Wilke S.K."/>
            <person name="Ahren D."/>
            <person name="Au C.H."/>
            <person name="Birren B.W."/>
            <person name="Borodovsky M."/>
            <person name="Burns C."/>
            <person name="Canback B."/>
            <person name="Casselton L.A."/>
            <person name="Cheng C.K."/>
            <person name="Deng J."/>
            <person name="Dietrich F.S."/>
            <person name="Fargo D.C."/>
            <person name="Farman M.L."/>
            <person name="Gathman A.C."/>
            <person name="Goldberg J."/>
            <person name="Guigo R."/>
            <person name="Hoegger P.J."/>
            <person name="Hooker J.B."/>
            <person name="Huggins A."/>
            <person name="James T.Y."/>
            <person name="Kamada T."/>
            <person name="Kilaru S."/>
            <person name="Kodira C."/>
            <person name="Kues U."/>
            <person name="Kupfer D."/>
            <person name="Kwan H.S."/>
            <person name="Lomsadze A."/>
            <person name="Li W."/>
            <person name="Lilly W.W."/>
            <person name="Ma L.J."/>
            <person name="Mackey A.J."/>
            <person name="Manning G."/>
            <person name="Martin F."/>
            <person name="Muraguchi H."/>
            <person name="Natvig D.O."/>
            <person name="Palmerini H."/>
            <person name="Ramesh M.A."/>
            <person name="Rehmeyer C.J."/>
            <person name="Roe B.A."/>
            <person name="Shenoy N."/>
            <person name="Stanke M."/>
            <person name="Ter-Hovhannisyan V."/>
            <person name="Tunlid A."/>
            <person name="Velagapudi R."/>
            <person name="Vision T.J."/>
            <person name="Zeng Q."/>
            <person name="Zolan M.E."/>
            <person name="Pukkila P.J."/>
        </authorList>
    </citation>
    <scope>NUCLEOTIDE SEQUENCE [LARGE SCALE GENOMIC DNA]</scope>
    <source>
        <strain evidence="3">Okayama-7 / 130 / ATCC MYA-4618 / FGSC 9003</strain>
    </source>
</reference>
<organism evidence="2 3">
    <name type="scientific">Coprinopsis cinerea (strain Okayama-7 / 130 / ATCC MYA-4618 / FGSC 9003)</name>
    <name type="common">Inky cap fungus</name>
    <name type="synonym">Hormographiella aspergillata</name>
    <dbReference type="NCBI Taxonomy" id="240176"/>
    <lineage>
        <taxon>Eukaryota</taxon>
        <taxon>Fungi</taxon>
        <taxon>Dikarya</taxon>
        <taxon>Basidiomycota</taxon>
        <taxon>Agaricomycotina</taxon>
        <taxon>Agaricomycetes</taxon>
        <taxon>Agaricomycetidae</taxon>
        <taxon>Agaricales</taxon>
        <taxon>Agaricineae</taxon>
        <taxon>Psathyrellaceae</taxon>
        <taxon>Coprinopsis</taxon>
    </lineage>
</organism>
<evidence type="ECO:0000256" key="1">
    <source>
        <dbReference type="SAM" id="MobiDB-lite"/>
    </source>
</evidence>
<dbReference type="GeneID" id="9378411"/>
<evidence type="ECO:0000313" key="2">
    <source>
        <dbReference type="EMBL" id="EFI27896.1"/>
    </source>
</evidence>
<gene>
    <name evidence="2" type="ORF">CC1G_14387</name>
</gene>
<accession>D6RM19</accession>
<dbReference type="Proteomes" id="UP000001861">
    <property type="component" value="Unassembled WGS sequence"/>
</dbReference>
<dbReference type="RefSeq" id="XP_002911390.1">
    <property type="nucleotide sequence ID" value="XM_002911344.1"/>
</dbReference>
<dbReference type="EMBL" id="AACS02000004">
    <property type="protein sequence ID" value="EFI27896.1"/>
    <property type="molecule type" value="Genomic_DNA"/>
</dbReference>
<evidence type="ECO:0000313" key="3">
    <source>
        <dbReference type="Proteomes" id="UP000001861"/>
    </source>
</evidence>
<dbReference type="KEGG" id="cci:CC1G_14387"/>
<dbReference type="AlphaFoldDB" id="D6RM19"/>
<proteinExistence type="predicted"/>
<comment type="caution">
    <text evidence="2">The sequence shown here is derived from an EMBL/GenBank/DDBJ whole genome shotgun (WGS) entry which is preliminary data.</text>
</comment>
<dbReference type="InParanoid" id="D6RM19"/>
<name>D6RM19_COPC7</name>
<dbReference type="VEuPathDB" id="FungiDB:CC1G_14387"/>
<keyword evidence="3" id="KW-1185">Reference proteome</keyword>
<feature type="region of interest" description="Disordered" evidence="1">
    <location>
        <begin position="1"/>
        <end position="23"/>
    </location>
</feature>
<dbReference type="HOGENOM" id="CLU_2096762_0_0_1"/>
<protein>
    <submittedName>
        <fullName evidence="2">Uncharacterized protein</fullName>
    </submittedName>
</protein>